<keyword evidence="1" id="KW-1133">Transmembrane helix</keyword>
<feature type="transmembrane region" description="Helical" evidence="1">
    <location>
        <begin position="6"/>
        <end position="23"/>
    </location>
</feature>
<protein>
    <submittedName>
        <fullName evidence="3">Unannotated protein</fullName>
    </submittedName>
</protein>
<evidence type="ECO:0000256" key="1">
    <source>
        <dbReference type="SAM" id="Phobius"/>
    </source>
</evidence>
<dbReference type="Gene3D" id="3.90.550.10">
    <property type="entry name" value="Spore Coat Polysaccharide Biosynthesis Protein SpsA, Chain A"/>
    <property type="match status" value="1"/>
</dbReference>
<feature type="transmembrane region" description="Helical" evidence="1">
    <location>
        <begin position="274"/>
        <end position="293"/>
    </location>
</feature>
<dbReference type="InterPro" id="IPR001173">
    <property type="entry name" value="Glyco_trans_2-like"/>
</dbReference>
<dbReference type="SUPFAM" id="SSF53448">
    <property type="entry name" value="Nucleotide-diphospho-sugar transferases"/>
    <property type="match status" value="1"/>
</dbReference>
<name>A0A6J6FFW1_9ZZZZ</name>
<dbReference type="InterPro" id="IPR029044">
    <property type="entry name" value="Nucleotide-diphossugar_trans"/>
</dbReference>
<dbReference type="PANTHER" id="PTHR43646:SF3">
    <property type="entry name" value="SLR1566 PROTEIN"/>
    <property type="match status" value="1"/>
</dbReference>
<dbReference type="PANTHER" id="PTHR43646">
    <property type="entry name" value="GLYCOSYLTRANSFERASE"/>
    <property type="match status" value="1"/>
</dbReference>
<gene>
    <name evidence="3" type="ORF">UFOPK1795_00365</name>
</gene>
<proteinExistence type="predicted"/>
<dbReference type="EMBL" id="CAEZUG010000013">
    <property type="protein sequence ID" value="CAB4587500.1"/>
    <property type="molecule type" value="Genomic_DNA"/>
</dbReference>
<accession>A0A6J6FFW1</accession>
<keyword evidence="1" id="KW-0472">Membrane</keyword>
<keyword evidence="1" id="KW-0812">Transmembrane</keyword>
<organism evidence="3">
    <name type="scientific">freshwater metagenome</name>
    <dbReference type="NCBI Taxonomy" id="449393"/>
    <lineage>
        <taxon>unclassified sequences</taxon>
        <taxon>metagenomes</taxon>
        <taxon>ecological metagenomes</taxon>
    </lineage>
</organism>
<evidence type="ECO:0000259" key="2">
    <source>
        <dbReference type="Pfam" id="PF00535"/>
    </source>
</evidence>
<evidence type="ECO:0000313" key="3">
    <source>
        <dbReference type="EMBL" id="CAB4587500.1"/>
    </source>
</evidence>
<feature type="transmembrane region" description="Helical" evidence="1">
    <location>
        <begin position="327"/>
        <end position="345"/>
    </location>
</feature>
<sequence>MLWPIVLPTFAVFIISIINFFTIRTPNLSSEVTEFVSVIVPLRNEAENISGLVSSLLSQNSLTNVEYLFLNDNSEDESFDLLTSALSRHTNAKVIQGSPLPPGWIGKTWALQQLLEASRGEIIVSIDADVRLSPDAINKSITLMKSRRLDFLSPYPRQITHSLSERLIQPLLQWSWMSTLLLGIAEKASFSSMAVANGQFFIVRKRALLLVGGYESVKADVLDDVFLARQLLKTGSHGVVVNGASIAECRMYSSWSEIEAGYGKSLRHAFGSPFGSLCAIFFLFLTGIAPIIFALVGSAWAWLAFVLIVASRMMSANRARTRIIDSLLHPISSTLLIYLIFYSYLMRGDIQWKGRPV</sequence>
<reference evidence="3" key="1">
    <citation type="submission" date="2020-05" db="EMBL/GenBank/DDBJ databases">
        <authorList>
            <person name="Chiriac C."/>
            <person name="Salcher M."/>
            <person name="Ghai R."/>
            <person name="Kavagutti S V."/>
        </authorList>
    </citation>
    <scope>NUCLEOTIDE SEQUENCE</scope>
</reference>
<dbReference type="Pfam" id="PF00535">
    <property type="entry name" value="Glycos_transf_2"/>
    <property type="match status" value="1"/>
</dbReference>
<dbReference type="AlphaFoldDB" id="A0A6J6FFW1"/>
<feature type="domain" description="Glycosyltransferase 2-like" evidence="2">
    <location>
        <begin position="37"/>
        <end position="154"/>
    </location>
</feature>
<dbReference type="CDD" id="cd06423">
    <property type="entry name" value="CESA_like"/>
    <property type="match status" value="1"/>
</dbReference>